<reference evidence="1 2" key="1">
    <citation type="journal article" date="2022" name="New Phytol.">
        <title>Ecological generalism drives hyperdiversity of secondary metabolite gene clusters in xylarialean endophytes.</title>
        <authorList>
            <person name="Franco M.E.E."/>
            <person name="Wisecaver J.H."/>
            <person name="Arnold A.E."/>
            <person name="Ju Y.M."/>
            <person name="Slot J.C."/>
            <person name="Ahrendt S."/>
            <person name="Moore L.P."/>
            <person name="Eastman K.E."/>
            <person name="Scott K."/>
            <person name="Konkel Z."/>
            <person name="Mondo S.J."/>
            <person name="Kuo A."/>
            <person name="Hayes R.D."/>
            <person name="Haridas S."/>
            <person name="Andreopoulos B."/>
            <person name="Riley R."/>
            <person name="LaButti K."/>
            <person name="Pangilinan J."/>
            <person name="Lipzen A."/>
            <person name="Amirebrahimi M."/>
            <person name="Yan J."/>
            <person name="Adam C."/>
            <person name="Keymanesh K."/>
            <person name="Ng V."/>
            <person name="Louie K."/>
            <person name="Northen T."/>
            <person name="Drula E."/>
            <person name="Henrissat B."/>
            <person name="Hsieh H.M."/>
            <person name="Youens-Clark K."/>
            <person name="Lutzoni F."/>
            <person name="Miadlikowska J."/>
            <person name="Eastwood D.C."/>
            <person name="Hamelin R.C."/>
            <person name="Grigoriev I.V."/>
            <person name="U'Ren J.M."/>
        </authorList>
    </citation>
    <scope>NUCLEOTIDE SEQUENCE [LARGE SCALE GENOMIC DNA]</scope>
    <source>
        <strain evidence="1 2">ER1909</strain>
    </source>
</reference>
<name>A0ACC0D0W8_9PEZI</name>
<dbReference type="Proteomes" id="UP001497680">
    <property type="component" value="Unassembled WGS sequence"/>
</dbReference>
<evidence type="ECO:0000313" key="1">
    <source>
        <dbReference type="EMBL" id="KAI6086374.1"/>
    </source>
</evidence>
<keyword evidence="2" id="KW-1185">Reference proteome</keyword>
<protein>
    <submittedName>
        <fullName evidence="1">HET-domain-containing protein</fullName>
    </submittedName>
</protein>
<organism evidence="1 2">
    <name type="scientific">Hypoxylon rubiginosum</name>
    <dbReference type="NCBI Taxonomy" id="110542"/>
    <lineage>
        <taxon>Eukaryota</taxon>
        <taxon>Fungi</taxon>
        <taxon>Dikarya</taxon>
        <taxon>Ascomycota</taxon>
        <taxon>Pezizomycotina</taxon>
        <taxon>Sordariomycetes</taxon>
        <taxon>Xylariomycetidae</taxon>
        <taxon>Xylariales</taxon>
        <taxon>Hypoxylaceae</taxon>
        <taxon>Hypoxylon</taxon>
    </lineage>
</organism>
<comment type="caution">
    <text evidence="1">The sequence shown here is derived from an EMBL/GenBank/DDBJ whole genome shotgun (WGS) entry which is preliminary data.</text>
</comment>
<accession>A0ACC0D0W8</accession>
<gene>
    <name evidence="1" type="ORF">F4821DRAFT_278595</name>
</gene>
<sequence>MVPCSIHNTPWSYDESLKTTGLKDLLENVPTCSYCELVLQAMEWYKPGWVKTTLRGPQSSQIEFEKYDLIDLQRVTIREKEHETSQAVLVISFVIIPRSRTTYSFHLLGESRAIASTSGGSGAITLAEAAGIEMCRKWDVLEDSSTQAAFKRAARWLSHCVNLHQSCKPHDPSFVPRRLLNVGHRNQRGYPRLFEPNEPVRYACLSYCWGDDVTDILTTTKYNLEDHCRGIHPNSMPKSVSDAVRVCRGLDIQYLWVDSLCIVQDDREAWHRDASMMDLIYLNSHVTIAALEPKSCKTGFLGKQKFGLPGWQYCSKLRDTSMEVVIRPIADRTTENSLDRRAWCLQETLLPNRRLCFDGNEMIWECSNYKTCECGHHVWPTNTSSGKGQSELDFGELGLLIRGLIAQPAQIQIEERAFHIASEIIFHTASRPKSEYSKWLVGIKPTSSTPDHRDSQDRLFRLNRLDDVKSPDPLDLLHLTTLEYNRLIGPTEKRENRIYEVWRNVVIRYSLRSLSRPTDKLLAVAGLANIIHGKTRSENDARDEYLAGLWKKQIHFDLSWQVTTYEGKPKSLAGREHEYYFPSWSWASCSQAITYDFALTPWNWKCETKAVDKCRFRKVEGISDDRTATTRGAFIRLEGILTPVELALLQAVNSTEDALRDSVSFSYGASEAELKTLVRSRDLRTVPVTLDRLSGPRLSPADARAPCWIKGVCQCNYCSWYQNHVHKKTEYYCFRLFSWIAINTKLGIEPETWFLVLKQSSQVEGAFERVGAGVGGNHLFEAAQKEIINIV</sequence>
<evidence type="ECO:0000313" key="2">
    <source>
        <dbReference type="Proteomes" id="UP001497680"/>
    </source>
</evidence>
<proteinExistence type="predicted"/>
<dbReference type="EMBL" id="MU394316">
    <property type="protein sequence ID" value="KAI6086374.1"/>
    <property type="molecule type" value="Genomic_DNA"/>
</dbReference>